<evidence type="ECO:0000256" key="10">
    <source>
        <dbReference type="SAM" id="Phobius"/>
    </source>
</evidence>
<evidence type="ECO:0000256" key="3">
    <source>
        <dbReference type="ARBA" id="ARBA00022670"/>
    </source>
</evidence>
<evidence type="ECO:0000256" key="4">
    <source>
        <dbReference type="ARBA" id="ARBA00022692"/>
    </source>
</evidence>
<evidence type="ECO:0000256" key="6">
    <source>
        <dbReference type="ARBA" id="ARBA00022833"/>
    </source>
</evidence>
<evidence type="ECO:0000256" key="7">
    <source>
        <dbReference type="ARBA" id="ARBA00022989"/>
    </source>
</evidence>
<sequence length="151" mass="16150">MFGEKVDGYTRAGIAATTVADVGLMSYFVKSVIVGFVKLFSFQVKSDEVSGPIGIIGAIGDSYEAGIKSSNTDAFINLATLSALLSTNLGVLNLFPIPAMDGGRLAFLIVEGIRRKPVNPEIEGRIHFAGFMLLMAFMVVVAFNDIVNIIR</sequence>
<reference evidence="12" key="1">
    <citation type="submission" date="2019-08" db="EMBL/GenBank/DDBJ databases">
        <authorList>
            <person name="Kucharzyk K."/>
            <person name="Murdoch R.W."/>
            <person name="Higgins S."/>
            <person name="Loffler F."/>
        </authorList>
    </citation>
    <scope>NUCLEOTIDE SEQUENCE</scope>
</reference>
<feature type="transmembrane region" description="Helical" evidence="10">
    <location>
        <begin position="126"/>
        <end position="147"/>
    </location>
</feature>
<dbReference type="AlphaFoldDB" id="A0A645EWT3"/>
<evidence type="ECO:0000256" key="2">
    <source>
        <dbReference type="ARBA" id="ARBA00004141"/>
    </source>
</evidence>
<dbReference type="GO" id="GO:0004222">
    <property type="term" value="F:metalloendopeptidase activity"/>
    <property type="evidence" value="ECO:0007669"/>
    <property type="project" value="InterPro"/>
</dbReference>
<organism evidence="12">
    <name type="scientific">bioreactor metagenome</name>
    <dbReference type="NCBI Taxonomy" id="1076179"/>
    <lineage>
        <taxon>unclassified sequences</taxon>
        <taxon>metagenomes</taxon>
        <taxon>ecological metagenomes</taxon>
    </lineage>
</organism>
<comment type="cofactor">
    <cofactor evidence="1">
        <name>Zn(2+)</name>
        <dbReference type="ChEBI" id="CHEBI:29105"/>
    </cofactor>
</comment>
<proteinExistence type="predicted"/>
<dbReference type="PANTHER" id="PTHR42837">
    <property type="entry name" value="REGULATOR OF SIGMA-E PROTEASE RSEP"/>
    <property type="match status" value="1"/>
</dbReference>
<evidence type="ECO:0000313" key="12">
    <source>
        <dbReference type="EMBL" id="MPN05896.1"/>
    </source>
</evidence>
<keyword evidence="4 10" id="KW-0812">Transmembrane</keyword>
<gene>
    <name evidence="12" type="primary">rasP_15</name>
    <name evidence="12" type="ORF">SDC9_153150</name>
</gene>
<keyword evidence="9 10" id="KW-0472">Membrane</keyword>
<dbReference type="GO" id="GO:0006508">
    <property type="term" value="P:proteolysis"/>
    <property type="evidence" value="ECO:0007669"/>
    <property type="project" value="UniProtKB-KW"/>
</dbReference>
<dbReference type="InterPro" id="IPR008915">
    <property type="entry name" value="Peptidase_M50"/>
</dbReference>
<dbReference type="EC" id="3.4.24.-" evidence="12"/>
<dbReference type="InterPro" id="IPR004387">
    <property type="entry name" value="Pept_M50_Zn"/>
</dbReference>
<dbReference type="EMBL" id="VSSQ01051792">
    <property type="protein sequence ID" value="MPN05896.1"/>
    <property type="molecule type" value="Genomic_DNA"/>
</dbReference>
<evidence type="ECO:0000256" key="5">
    <source>
        <dbReference type="ARBA" id="ARBA00022801"/>
    </source>
</evidence>
<comment type="subcellular location">
    <subcellularLocation>
        <location evidence="2">Membrane</location>
        <topology evidence="2">Multi-pass membrane protein</topology>
    </subcellularLocation>
</comment>
<dbReference type="GO" id="GO:0016020">
    <property type="term" value="C:membrane"/>
    <property type="evidence" value="ECO:0007669"/>
    <property type="project" value="UniProtKB-SubCell"/>
</dbReference>
<dbReference type="Pfam" id="PF02163">
    <property type="entry name" value="Peptidase_M50"/>
    <property type="match status" value="1"/>
</dbReference>
<keyword evidence="5 12" id="KW-0378">Hydrolase</keyword>
<keyword evidence="3 12" id="KW-0645">Protease</keyword>
<keyword evidence="8" id="KW-0482">Metalloprotease</keyword>
<keyword evidence="7 10" id="KW-1133">Transmembrane helix</keyword>
<accession>A0A645EWT3</accession>
<feature type="transmembrane region" description="Helical" evidence="10">
    <location>
        <begin position="74"/>
        <end position="95"/>
    </location>
</feature>
<comment type="caution">
    <text evidence="12">The sequence shown here is derived from an EMBL/GenBank/DDBJ whole genome shotgun (WGS) entry which is preliminary data.</text>
</comment>
<feature type="domain" description="Peptidase M50" evidence="11">
    <location>
        <begin position="26"/>
        <end position="136"/>
    </location>
</feature>
<evidence type="ECO:0000256" key="9">
    <source>
        <dbReference type="ARBA" id="ARBA00023136"/>
    </source>
</evidence>
<evidence type="ECO:0000256" key="8">
    <source>
        <dbReference type="ARBA" id="ARBA00023049"/>
    </source>
</evidence>
<keyword evidence="6" id="KW-0862">Zinc</keyword>
<protein>
    <submittedName>
        <fullName evidence="12">Regulator of sigma-W protease RasP</fullName>
        <ecNumber evidence="12">3.4.24.-</ecNumber>
    </submittedName>
</protein>
<evidence type="ECO:0000259" key="11">
    <source>
        <dbReference type="Pfam" id="PF02163"/>
    </source>
</evidence>
<name>A0A645EWT3_9ZZZZ</name>
<dbReference type="PANTHER" id="PTHR42837:SF2">
    <property type="entry name" value="MEMBRANE METALLOPROTEASE ARASP2, CHLOROPLASTIC-RELATED"/>
    <property type="match status" value="1"/>
</dbReference>
<evidence type="ECO:0000256" key="1">
    <source>
        <dbReference type="ARBA" id="ARBA00001947"/>
    </source>
</evidence>